<keyword evidence="3" id="KW-1185">Reference proteome</keyword>
<dbReference type="SUPFAM" id="SSF53335">
    <property type="entry name" value="S-adenosyl-L-methionine-dependent methyltransferases"/>
    <property type="match status" value="1"/>
</dbReference>
<dbReference type="GO" id="GO:0004808">
    <property type="term" value="F:tRNA (5-methylaminomethyl-2-thiouridylate)(34)-methyltransferase activity"/>
    <property type="evidence" value="ECO:0007669"/>
    <property type="project" value="InterPro"/>
</dbReference>
<keyword evidence="2" id="KW-0489">Methyltransferase</keyword>
<dbReference type="AlphaFoldDB" id="A0A1I3PRP7"/>
<dbReference type="InterPro" id="IPR029063">
    <property type="entry name" value="SAM-dependent_MTases_sf"/>
</dbReference>
<reference evidence="3" key="1">
    <citation type="submission" date="2016-10" db="EMBL/GenBank/DDBJ databases">
        <authorList>
            <person name="Varghese N."/>
            <person name="Submissions S."/>
        </authorList>
    </citation>
    <scope>NUCLEOTIDE SEQUENCE [LARGE SCALE GENOMIC DNA]</scope>
    <source>
        <strain evidence="3">DSM 28881</strain>
    </source>
</reference>
<dbReference type="RefSeq" id="WP_090839980.1">
    <property type="nucleotide sequence ID" value="NZ_FORM01000005.1"/>
</dbReference>
<organism evidence="2 3">
    <name type="scientific">Olleya namhaensis</name>
    <dbReference type="NCBI Taxonomy" id="1144750"/>
    <lineage>
        <taxon>Bacteria</taxon>
        <taxon>Pseudomonadati</taxon>
        <taxon>Bacteroidota</taxon>
        <taxon>Flavobacteriia</taxon>
        <taxon>Flavobacteriales</taxon>
        <taxon>Flavobacteriaceae</taxon>
    </lineage>
</organism>
<gene>
    <name evidence="2" type="ORF">SAMN05443431_105238</name>
</gene>
<evidence type="ECO:0000313" key="2">
    <source>
        <dbReference type="EMBL" id="SFJ24095.1"/>
    </source>
</evidence>
<evidence type="ECO:0000313" key="3">
    <source>
        <dbReference type="Proteomes" id="UP000199559"/>
    </source>
</evidence>
<accession>A0A1I3PRP7</accession>
<dbReference type="PANTHER" id="PTHR39963">
    <property type="entry name" value="SLL0983 PROTEIN"/>
    <property type="match status" value="1"/>
</dbReference>
<dbReference type="PANTHER" id="PTHR39963:SF1">
    <property type="entry name" value="MNMC-LIKE METHYLTRANSFERASE DOMAIN-CONTAINING PROTEIN"/>
    <property type="match status" value="1"/>
</dbReference>
<dbReference type="InterPro" id="IPR047785">
    <property type="entry name" value="tRNA_MNMC2"/>
</dbReference>
<feature type="domain" description="MnmC-like methyltransferase" evidence="1">
    <location>
        <begin position="145"/>
        <end position="227"/>
    </location>
</feature>
<keyword evidence="2" id="KW-0808">Transferase</keyword>
<dbReference type="Proteomes" id="UP000199559">
    <property type="component" value="Unassembled WGS sequence"/>
</dbReference>
<dbReference type="Pfam" id="PF05430">
    <property type="entry name" value="Methyltransf_30"/>
    <property type="match status" value="1"/>
</dbReference>
<dbReference type="STRING" id="1144750.SAMN05443431_105238"/>
<evidence type="ECO:0000259" key="1">
    <source>
        <dbReference type="Pfam" id="PF05430"/>
    </source>
</evidence>
<proteinExistence type="predicted"/>
<dbReference type="NCBIfam" id="NF033855">
    <property type="entry name" value="tRNA_MNMC2"/>
    <property type="match status" value="1"/>
</dbReference>
<name>A0A1I3PRP7_9FLAO</name>
<protein>
    <submittedName>
        <fullName evidence="2">tRNA U34 5-methylaminomethyl-2-thiouridine-forming methyltransferase MnmC</fullName>
    </submittedName>
</protein>
<dbReference type="GO" id="GO:0032259">
    <property type="term" value="P:methylation"/>
    <property type="evidence" value="ECO:0007669"/>
    <property type="project" value="UniProtKB-KW"/>
</dbReference>
<dbReference type="InterPro" id="IPR008471">
    <property type="entry name" value="MnmC-like_methylTransf"/>
</dbReference>
<sequence>MKPQIELTKDGSSTLLHPKYNALYHSTYGAIEESNFVYINAGLFSVLSSEKEQDLKQSCSILEVGFGSGLNAFNTFLKTEALPVNINYVGIETFPVGLDIVAQLNYPDLFLKKDKQSVFNQMHDVSWEEQHQLTDQFSLEKRNIDIFKLEDKAQYDVIYYDAFGPGAQPELWTEPIFKIMFEALKTNGILITYCAQGAARRAMISAGFKVDRLPGPPNKRHILRAVKI</sequence>
<dbReference type="EMBL" id="FORM01000005">
    <property type="protein sequence ID" value="SFJ24095.1"/>
    <property type="molecule type" value="Genomic_DNA"/>
</dbReference>
<dbReference type="GO" id="GO:0016645">
    <property type="term" value="F:oxidoreductase activity, acting on the CH-NH group of donors"/>
    <property type="evidence" value="ECO:0007669"/>
    <property type="project" value="InterPro"/>
</dbReference>
<dbReference type="Gene3D" id="3.40.50.150">
    <property type="entry name" value="Vaccinia Virus protein VP39"/>
    <property type="match status" value="1"/>
</dbReference>